<sequence>MTPYFHFKHEITQKKEESKQNREMQDTVKQKYLNFKNETIRRINIEIIKDYFIKSSNNEIHIVKIENSPFLQIKLDNNLTFLFDINGEKEVLFHRMLHPKWSIIDHINQDDLDCHEYNLHK</sequence>
<dbReference type="EMBL" id="CAJVPU010011130">
    <property type="protein sequence ID" value="CAG8611976.1"/>
    <property type="molecule type" value="Genomic_DNA"/>
</dbReference>
<proteinExistence type="predicted"/>
<evidence type="ECO:0000313" key="1">
    <source>
        <dbReference type="EMBL" id="CAG8611976.1"/>
    </source>
</evidence>
<dbReference type="Proteomes" id="UP000789702">
    <property type="component" value="Unassembled WGS sequence"/>
</dbReference>
<accession>A0ACA9MVH3</accession>
<name>A0ACA9MVH3_9GLOM</name>
<organism evidence="1 2">
    <name type="scientific">Dentiscutata heterogama</name>
    <dbReference type="NCBI Taxonomy" id="1316150"/>
    <lineage>
        <taxon>Eukaryota</taxon>
        <taxon>Fungi</taxon>
        <taxon>Fungi incertae sedis</taxon>
        <taxon>Mucoromycota</taxon>
        <taxon>Glomeromycotina</taxon>
        <taxon>Glomeromycetes</taxon>
        <taxon>Diversisporales</taxon>
        <taxon>Gigasporaceae</taxon>
        <taxon>Dentiscutata</taxon>
    </lineage>
</organism>
<evidence type="ECO:0000313" key="2">
    <source>
        <dbReference type="Proteomes" id="UP000789702"/>
    </source>
</evidence>
<keyword evidence="2" id="KW-1185">Reference proteome</keyword>
<comment type="caution">
    <text evidence="1">The sequence shown here is derived from an EMBL/GenBank/DDBJ whole genome shotgun (WGS) entry which is preliminary data.</text>
</comment>
<feature type="non-terminal residue" evidence="1">
    <location>
        <position position="121"/>
    </location>
</feature>
<gene>
    <name evidence="1" type="ORF">DHETER_LOCUS7672</name>
</gene>
<reference evidence="1" key="1">
    <citation type="submission" date="2021-06" db="EMBL/GenBank/DDBJ databases">
        <authorList>
            <person name="Kallberg Y."/>
            <person name="Tangrot J."/>
            <person name="Rosling A."/>
        </authorList>
    </citation>
    <scope>NUCLEOTIDE SEQUENCE</scope>
    <source>
        <strain evidence="1">IL203A</strain>
    </source>
</reference>
<protein>
    <submittedName>
        <fullName evidence="1">2903_t:CDS:1</fullName>
    </submittedName>
</protein>